<dbReference type="NCBIfam" id="NF035944">
    <property type="entry name" value="PEPxxWA-CTERM"/>
    <property type="match status" value="1"/>
</dbReference>
<accession>A0A7G5IJI5</accession>
<dbReference type="AlphaFoldDB" id="A0A7G5IJI5"/>
<dbReference type="InterPro" id="IPR013424">
    <property type="entry name" value="Ice-binding_C"/>
</dbReference>
<gene>
    <name evidence="3" type="ORF">H3309_03235</name>
</gene>
<organism evidence="3 4">
    <name type="scientific">Sandaracinobacteroides saxicola</name>
    <dbReference type="NCBI Taxonomy" id="2759707"/>
    <lineage>
        <taxon>Bacteria</taxon>
        <taxon>Pseudomonadati</taxon>
        <taxon>Pseudomonadota</taxon>
        <taxon>Alphaproteobacteria</taxon>
        <taxon>Sphingomonadales</taxon>
        <taxon>Sphingosinicellaceae</taxon>
        <taxon>Sandaracinobacteroides</taxon>
    </lineage>
</organism>
<dbReference type="NCBIfam" id="TIGR02595">
    <property type="entry name" value="PEP_CTERM"/>
    <property type="match status" value="1"/>
</dbReference>
<evidence type="ECO:0000313" key="4">
    <source>
        <dbReference type="Proteomes" id="UP000515292"/>
    </source>
</evidence>
<evidence type="ECO:0000313" key="3">
    <source>
        <dbReference type="EMBL" id="QMW23527.1"/>
    </source>
</evidence>
<name>A0A7G5IJI5_9SPHN</name>
<feature type="chain" id="PRO_5029002087" evidence="1">
    <location>
        <begin position="22"/>
        <end position="216"/>
    </location>
</feature>
<sequence length="216" mass="22057">MKVTSIIAATAVAAVALPASAAINWASWNSASVAGATGTIGAVTVAIDGPLHNAQINNVGTNYWLNGGSPWAAYDGVSNVPGNVDFIAPNGDGVTHTITFSSAVTNPYIAVISLGRTNVPTQWTFGAPVSIVDQGQGFFGNGVFTLSGNSVTAGEAHGILRLTGTFTSVTLRTDTTEFWSGLTIGTAVPEPATWAMMILGFGLVGASLRRRTTVTA</sequence>
<feature type="signal peptide" evidence="1">
    <location>
        <begin position="1"/>
        <end position="21"/>
    </location>
</feature>
<feature type="domain" description="Ice-binding protein C-terminal" evidence="2">
    <location>
        <begin position="187"/>
        <end position="211"/>
    </location>
</feature>
<keyword evidence="1" id="KW-0732">Signal</keyword>
<dbReference type="EMBL" id="CP059851">
    <property type="protein sequence ID" value="QMW23527.1"/>
    <property type="molecule type" value="Genomic_DNA"/>
</dbReference>
<evidence type="ECO:0000256" key="1">
    <source>
        <dbReference type="SAM" id="SignalP"/>
    </source>
</evidence>
<dbReference type="KEGG" id="sand:H3309_03235"/>
<proteinExistence type="predicted"/>
<evidence type="ECO:0000259" key="2">
    <source>
        <dbReference type="Pfam" id="PF07589"/>
    </source>
</evidence>
<dbReference type="Proteomes" id="UP000515292">
    <property type="component" value="Chromosome"/>
</dbReference>
<dbReference type="RefSeq" id="WP_182297350.1">
    <property type="nucleotide sequence ID" value="NZ_CP059851.1"/>
</dbReference>
<dbReference type="Pfam" id="PF07589">
    <property type="entry name" value="PEP-CTERM"/>
    <property type="match status" value="1"/>
</dbReference>
<reference evidence="3 4" key="1">
    <citation type="submission" date="2020-07" db="EMBL/GenBank/DDBJ databases">
        <title>Complete genome sequence for Sandaracinobacter sp. M6.</title>
        <authorList>
            <person name="Tang Y."/>
            <person name="Liu Q."/>
            <person name="Guo Z."/>
            <person name="Lei P."/>
            <person name="Huang B."/>
        </authorList>
    </citation>
    <scope>NUCLEOTIDE SEQUENCE [LARGE SCALE GENOMIC DNA]</scope>
    <source>
        <strain evidence="3 4">M6</strain>
    </source>
</reference>
<keyword evidence="4" id="KW-1185">Reference proteome</keyword>
<protein>
    <submittedName>
        <fullName evidence="3">PEP-CTERM sorting domain-containing protein</fullName>
    </submittedName>
</protein>